<dbReference type="PANTHER" id="PTHR35400:SF3">
    <property type="entry name" value="SLL1072 PROTEIN"/>
    <property type="match status" value="1"/>
</dbReference>
<gene>
    <name evidence="3" type="ORF">BKA14_005577</name>
</gene>
<dbReference type="GO" id="GO:0004519">
    <property type="term" value="F:endonuclease activity"/>
    <property type="evidence" value="ECO:0007669"/>
    <property type="project" value="UniProtKB-KW"/>
</dbReference>
<accession>A0A7W7CVG9</accession>
<keyword evidence="3" id="KW-0378">Hydrolase</keyword>
<feature type="domain" description="Putative restriction endonuclease" evidence="2">
    <location>
        <begin position="18"/>
        <end position="178"/>
    </location>
</feature>
<dbReference type="AlphaFoldDB" id="A0A7W7CVG9"/>
<dbReference type="EMBL" id="JACHMF010000001">
    <property type="protein sequence ID" value="MBB4695429.1"/>
    <property type="molecule type" value="Genomic_DNA"/>
</dbReference>
<comment type="caution">
    <text evidence="3">The sequence shown here is derived from an EMBL/GenBank/DDBJ whole genome shotgun (WGS) entry which is preliminary data.</text>
</comment>
<keyword evidence="3" id="KW-0540">Nuclease</keyword>
<dbReference type="RefSeq" id="WP_184953774.1">
    <property type="nucleotide sequence ID" value="NZ_BOMC01000066.1"/>
</dbReference>
<keyword evidence="3" id="KW-0255">Endonuclease</keyword>
<dbReference type="SUPFAM" id="SSF52980">
    <property type="entry name" value="Restriction endonuclease-like"/>
    <property type="match status" value="1"/>
</dbReference>
<evidence type="ECO:0000313" key="3">
    <source>
        <dbReference type="EMBL" id="MBB4695429.1"/>
    </source>
</evidence>
<organism evidence="3 4">
    <name type="scientific">Paractinoplanes abujensis</name>
    <dbReference type="NCBI Taxonomy" id="882441"/>
    <lineage>
        <taxon>Bacteria</taxon>
        <taxon>Bacillati</taxon>
        <taxon>Actinomycetota</taxon>
        <taxon>Actinomycetes</taxon>
        <taxon>Micromonosporales</taxon>
        <taxon>Micromonosporaceae</taxon>
        <taxon>Paractinoplanes</taxon>
    </lineage>
</organism>
<name>A0A7W7CVG9_9ACTN</name>
<feature type="region of interest" description="Disordered" evidence="1">
    <location>
        <begin position="1"/>
        <end position="20"/>
    </location>
</feature>
<dbReference type="CDD" id="cd06260">
    <property type="entry name" value="DUF820-like"/>
    <property type="match status" value="1"/>
</dbReference>
<sequence>MTAATSDMPPQGGWTAADLDRTPEDGIRREIYDGELHVTPSPSSIHQALSGFLFYFLSASCPEHLFVSLANDIVLSPDRTYIPDLLVANFEAARSGTGKFAARDVVLAVEIVSPSTKNADRVTKPTYYAQAGIPFYWLIETGGGLSVAAYELNTETTAYEPIGSFDGDDTIRLERPWPIAIPLSAVRPRNL</sequence>
<reference evidence="3 4" key="1">
    <citation type="submission" date="2020-08" db="EMBL/GenBank/DDBJ databases">
        <title>Sequencing the genomes of 1000 actinobacteria strains.</title>
        <authorList>
            <person name="Klenk H.-P."/>
        </authorList>
    </citation>
    <scope>NUCLEOTIDE SEQUENCE [LARGE SCALE GENOMIC DNA]</scope>
    <source>
        <strain evidence="3 4">DSM 45518</strain>
    </source>
</reference>
<dbReference type="Proteomes" id="UP000542742">
    <property type="component" value="Unassembled WGS sequence"/>
</dbReference>
<dbReference type="PANTHER" id="PTHR35400">
    <property type="entry name" value="SLR1083 PROTEIN"/>
    <property type="match status" value="1"/>
</dbReference>
<proteinExistence type="predicted"/>
<keyword evidence="4" id="KW-1185">Reference proteome</keyword>
<dbReference type="InterPro" id="IPR008538">
    <property type="entry name" value="Uma2"/>
</dbReference>
<evidence type="ECO:0000259" key="2">
    <source>
        <dbReference type="Pfam" id="PF05685"/>
    </source>
</evidence>
<evidence type="ECO:0000256" key="1">
    <source>
        <dbReference type="SAM" id="MobiDB-lite"/>
    </source>
</evidence>
<dbReference type="InterPro" id="IPR012296">
    <property type="entry name" value="Nuclease_put_TT1808"/>
</dbReference>
<protein>
    <submittedName>
        <fullName evidence="3">Uma2 family endonuclease</fullName>
    </submittedName>
</protein>
<dbReference type="Pfam" id="PF05685">
    <property type="entry name" value="Uma2"/>
    <property type="match status" value="1"/>
</dbReference>
<dbReference type="InterPro" id="IPR011335">
    <property type="entry name" value="Restrct_endonuc-II-like"/>
</dbReference>
<evidence type="ECO:0000313" key="4">
    <source>
        <dbReference type="Proteomes" id="UP000542742"/>
    </source>
</evidence>
<dbReference type="Gene3D" id="3.90.1570.10">
    <property type="entry name" value="tt1808, chain A"/>
    <property type="match status" value="1"/>
</dbReference>